<dbReference type="PROSITE" id="PS50043">
    <property type="entry name" value="HTH_LUXR_2"/>
    <property type="match status" value="1"/>
</dbReference>
<dbReference type="CDD" id="cd06170">
    <property type="entry name" value="LuxR_C_like"/>
    <property type="match status" value="1"/>
</dbReference>
<dbReference type="Gene3D" id="1.10.10.10">
    <property type="entry name" value="Winged helix-like DNA-binding domain superfamily/Winged helix DNA-binding domain"/>
    <property type="match status" value="1"/>
</dbReference>
<dbReference type="OrthoDB" id="8277135at2"/>
<dbReference type="AlphaFoldDB" id="A0A368Z5G4"/>
<dbReference type="Proteomes" id="UP000253345">
    <property type="component" value="Unassembled WGS sequence"/>
</dbReference>
<comment type="caution">
    <text evidence="4">The sequence shown here is derived from an EMBL/GenBank/DDBJ whole genome shotgun (WGS) entry which is preliminary data.</text>
</comment>
<evidence type="ECO:0000259" key="3">
    <source>
        <dbReference type="PROSITE" id="PS50043"/>
    </source>
</evidence>
<evidence type="ECO:0000313" key="5">
    <source>
        <dbReference type="Proteomes" id="UP000253345"/>
    </source>
</evidence>
<dbReference type="InterPro" id="IPR036388">
    <property type="entry name" value="WH-like_DNA-bd_sf"/>
</dbReference>
<evidence type="ECO:0000256" key="1">
    <source>
        <dbReference type="SAM" id="MobiDB-lite"/>
    </source>
</evidence>
<dbReference type="GO" id="GO:0006355">
    <property type="term" value="P:regulation of DNA-templated transcription"/>
    <property type="evidence" value="ECO:0007669"/>
    <property type="project" value="InterPro"/>
</dbReference>
<dbReference type="RefSeq" id="WP_114348107.1">
    <property type="nucleotide sequence ID" value="NZ_QPJL01000003.1"/>
</dbReference>
<dbReference type="InterPro" id="IPR000792">
    <property type="entry name" value="Tscrpt_reg_LuxR_C"/>
</dbReference>
<feature type="domain" description="HTH luxR-type" evidence="3">
    <location>
        <begin position="91"/>
        <end position="156"/>
    </location>
</feature>
<dbReference type="EMBL" id="QPJL01000003">
    <property type="protein sequence ID" value="RCW87018.1"/>
    <property type="molecule type" value="Genomic_DNA"/>
</dbReference>
<dbReference type="InterPro" id="IPR016032">
    <property type="entry name" value="Sig_transdc_resp-reg_C-effctor"/>
</dbReference>
<keyword evidence="2" id="KW-0812">Transmembrane</keyword>
<protein>
    <submittedName>
        <fullName evidence="4">Regulatory LuxR family protein</fullName>
    </submittedName>
</protein>
<sequence>MLRSAPILAILALQALCALYLMSDILASVLGISYQPPAWQYVEYLQIGASLGLIAGLVLGARLLSLTIRQRRLAEDKLRRASTALMELVQQRFDEWTLSPAERDVALFAIKGMSVAEIAVLRGTSEGTIKAQTAAVYRKAGVANRHQLLSLFIEDLFDPALTGGGAHAPADPAPARPAGPNAASPDTAADRR</sequence>
<feature type="transmembrane region" description="Helical" evidence="2">
    <location>
        <begin position="41"/>
        <end position="64"/>
    </location>
</feature>
<keyword evidence="2" id="KW-1133">Transmembrane helix</keyword>
<dbReference type="SMART" id="SM00421">
    <property type="entry name" value="HTH_LUXR"/>
    <property type="match status" value="1"/>
</dbReference>
<evidence type="ECO:0000256" key="2">
    <source>
        <dbReference type="SAM" id="Phobius"/>
    </source>
</evidence>
<organism evidence="4 5">
    <name type="scientific">Paracoccus lutimaris</name>
    <dbReference type="NCBI Taxonomy" id="1490030"/>
    <lineage>
        <taxon>Bacteria</taxon>
        <taxon>Pseudomonadati</taxon>
        <taxon>Pseudomonadota</taxon>
        <taxon>Alphaproteobacteria</taxon>
        <taxon>Rhodobacterales</taxon>
        <taxon>Paracoccaceae</taxon>
        <taxon>Paracoccus</taxon>
    </lineage>
</organism>
<reference evidence="4 5" key="1">
    <citation type="submission" date="2018-07" db="EMBL/GenBank/DDBJ databases">
        <title>Genomic Encyclopedia of Type Strains, Phase III (KMG-III): the genomes of soil and plant-associated and newly described type strains.</title>
        <authorList>
            <person name="Whitman W."/>
        </authorList>
    </citation>
    <scope>NUCLEOTIDE SEQUENCE [LARGE SCALE GENOMIC DNA]</scope>
    <source>
        <strain evidence="4 5">CECT 8525</strain>
    </source>
</reference>
<dbReference type="SUPFAM" id="SSF46894">
    <property type="entry name" value="C-terminal effector domain of the bipartite response regulators"/>
    <property type="match status" value="1"/>
</dbReference>
<dbReference type="GO" id="GO:0003677">
    <property type="term" value="F:DNA binding"/>
    <property type="evidence" value="ECO:0007669"/>
    <property type="project" value="InterPro"/>
</dbReference>
<keyword evidence="5" id="KW-1185">Reference proteome</keyword>
<keyword evidence="2" id="KW-0472">Membrane</keyword>
<gene>
    <name evidence="4" type="ORF">DFP89_10322</name>
</gene>
<dbReference type="Pfam" id="PF00196">
    <property type="entry name" value="GerE"/>
    <property type="match status" value="1"/>
</dbReference>
<feature type="region of interest" description="Disordered" evidence="1">
    <location>
        <begin position="164"/>
        <end position="192"/>
    </location>
</feature>
<name>A0A368Z5G4_9RHOB</name>
<evidence type="ECO:0000313" key="4">
    <source>
        <dbReference type="EMBL" id="RCW87018.1"/>
    </source>
</evidence>
<accession>A0A368Z5G4</accession>
<proteinExistence type="predicted"/>